<accession>A0A814L1E5</accession>
<dbReference type="PANTHER" id="PTHR37471:SF1">
    <property type="entry name" value="AB HYDROLASE-1 DOMAIN-CONTAINING PROTEIN"/>
    <property type="match status" value="1"/>
</dbReference>
<dbReference type="AlphaFoldDB" id="A0A814L1E5"/>
<name>A0A814L1E5_9BILA</name>
<keyword evidence="1" id="KW-0812">Transmembrane</keyword>
<proteinExistence type="predicted"/>
<dbReference type="EMBL" id="CAJNOL010000421">
    <property type="protein sequence ID" value="CAF1057274.1"/>
    <property type="molecule type" value="Genomic_DNA"/>
</dbReference>
<sequence length="501" mass="59647">MLSLIILSSFLLFIIGLYLILYSPYCIRNWRGFVILFLTFTIHSIFISILPFCQLYLLYFLIFIDINSFNCFYHTIIIFYCILESLFFLFTVEEARLLNTRPLPKRPRLPNNYDEQFIDRILNVYEKSNDDIRVCFIGWFNGIENLSYDLIYEENILEYITMATYGAKNWKEITNKKQQYIKKLYKRLLKKYPEQRSKIKSGYNKKIQLKHPYRDLIQYTHYPMLKYLLFGCIRCITTSILTSMRYEYQIINNIAFYVRKYPKKTSLPPILFLHGLSLGVNTYISFIRRLTSLDRTIILLDIPSVSMRLHTEVLSMSSILSSIEQLLISLNEQYITSISHSYGTLIQSCIVKQLPHRVRDQPMIFIDPVCFLIFDSRYINNFVYRQPSTPNQLLLHTSCTKDLYSIYAIERHLCWYECNLWVEDIKQSRIRIHVFFSENDDIVPVSFIEGYLRKSNIDITIFPQFKHGQFLITPKVQDDIMETLHKLETKPMVDDDIVVHV</sequence>
<feature type="transmembrane region" description="Helical" evidence="1">
    <location>
        <begin position="34"/>
        <end position="60"/>
    </location>
</feature>
<keyword evidence="1" id="KW-0472">Membrane</keyword>
<keyword evidence="3" id="KW-1185">Reference proteome</keyword>
<evidence type="ECO:0000313" key="2">
    <source>
        <dbReference type="EMBL" id="CAF1057274.1"/>
    </source>
</evidence>
<dbReference type="SUPFAM" id="SSF53474">
    <property type="entry name" value="alpha/beta-Hydrolases"/>
    <property type="match status" value="1"/>
</dbReference>
<protein>
    <recommendedName>
        <fullName evidence="4">AB hydrolase-1 domain-containing protein</fullName>
    </recommendedName>
</protein>
<organism evidence="2 3">
    <name type="scientific">Rotaria sordida</name>
    <dbReference type="NCBI Taxonomy" id="392033"/>
    <lineage>
        <taxon>Eukaryota</taxon>
        <taxon>Metazoa</taxon>
        <taxon>Spiralia</taxon>
        <taxon>Gnathifera</taxon>
        <taxon>Rotifera</taxon>
        <taxon>Eurotatoria</taxon>
        <taxon>Bdelloidea</taxon>
        <taxon>Philodinida</taxon>
        <taxon>Philodinidae</taxon>
        <taxon>Rotaria</taxon>
    </lineage>
</organism>
<evidence type="ECO:0008006" key="4">
    <source>
        <dbReference type="Google" id="ProtNLM"/>
    </source>
</evidence>
<comment type="caution">
    <text evidence="2">The sequence shown here is derived from an EMBL/GenBank/DDBJ whole genome shotgun (WGS) entry which is preliminary data.</text>
</comment>
<feature type="transmembrane region" description="Helical" evidence="1">
    <location>
        <begin position="72"/>
        <end position="92"/>
    </location>
</feature>
<evidence type="ECO:0000256" key="1">
    <source>
        <dbReference type="SAM" id="Phobius"/>
    </source>
</evidence>
<dbReference type="Proteomes" id="UP000663870">
    <property type="component" value="Unassembled WGS sequence"/>
</dbReference>
<reference evidence="2" key="1">
    <citation type="submission" date="2021-02" db="EMBL/GenBank/DDBJ databases">
        <authorList>
            <person name="Nowell W R."/>
        </authorList>
    </citation>
    <scope>NUCLEOTIDE SEQUENCE</scope>
</reference>
<dbReference type="PANTHER" id="PTHR37471">
    <property type="entry name" value="UNNAMED PRODUCT"/>
    <property type="match status" value="1"/>
</dbReference>
<gene>
    <name evidence="2" type="ORF">JXQ802_LOCUS16976</name>
</gene>
<dbReference type="InterPro" id="IPR029058">
    <property type="entry name" value="AB_hydrolase_fold"/>
</dbReference>
<feature type="transmembrane region" description="Helical" evidence="1">
    <location>
        <begin position="266"/>
        <end position="286"/>
    </location>
</feature>
<evidence type="ECO:0000313" key="3">
    <source>
        <dbReference type="Proteomes" id="UP000663870"/>
    </source>
</evidence>
<dbReference type="Gene3D" id="3.40.50.1820">
    <property type="entry name" value="alpha/beta hydrolase"/>
    <property type="match status" value="1"/>
</dbReference>
<feature type="transmembrane region" description="Helical" evidence="1">
    <location>
        <begin position="6"/>
        <end position="27"/>
    </location>
</feature>
<keyword evidence="1" id="KW-1133">Transmembrane helix</keyword>